<reference evidence="1" key="1">
    <citation type="submission" date="2006-06" db="EMBL/GenBank/DDBJ databases">
        <title>Complete sequence of Trichodesmium erythraeum IMS101.</title>
        <authorList>
            <consortium name="US DOE Joint Genome Institute"/>
            <person name="Copeland A."/>
            <person name="Lucas S."/>
            <person name="Lapidus A."/>
            <person name="Barry K."/>
            <person name="Detter J.C."/>
            <person name="Glavina del Rio T."/>
            <person name="Hammon N."/>
            <person name="Israni S."/>
            <person name="Dalin E."/>
            <person name="Tice H."/>
            <person name="Pitluck S."/>
            <person name="Kiss H."/>
            <person name="Munk A.C."/>
            <person name="Brettin T."/>
            <person name="Bruce D."/>
            <person name="Han C."/>
            <person name="Tapia R."/>
            <person name="Gilna P."/>
            <person name="Schmutz J."/>
            <person name="Larimer F."/>
            <person name="Land M."/>
            <person name="Hauser L."/>
            <person name="Kyrpides N."/>
            <person name="Kim E."/>
            <person name="Richardson P."/>
        </authorList>
    </citation>
    <scope>NUCLEOTIDE SEQUENCE [LARGE SCALE GENOMIC DNA]</scope>
    <source>
        <strain evidence="1">IMS101</strain>
    </source>
</reference>
<dbReference type="OrthoDB" id="573436at2"/>
<dbReference type="InterPro" id="IPR049804">
    <property type="entry name" value="Choice_anch_L"/>
</dbReference>
<dbReference type="NCBIfam" id="NF038133">
    <property type="entry name" value="choice_anch_L"/>
    <property type="match status" value="1"/>
</dbReference>
<dbReference type="KEGG" id="ter:Tery_4344"/>
<organism evidence="1">
    <name type="scientific">Trichodesmium erythraeum (strain IMS101)</name>
    <dbReference type="NCBI Taxonomy" id="203124"/>
    <lineage>
        <taxon>Bacteria</taxon>
        <taxon>Bacillati</taxon>
        <taxon>Cyanobacteriota</taxon>
        <taxon>Cyanophyceae</taxon>
        <taxon>Oscillatoriophycideae</taxon>
        <taxon>Oscillatoriales</taxon>
        <taxon>Microcoleaceae</taxon>
        <taxon>Trichodesmium</taxon>
    </lineage>
</organism>
<dbReference type="HOGENOM" id="CLU_1003598_0_0_3"/>
<gene>
    <name evidence="1" type="ordered locus">Tery_4344</name>
</gene>
<evidence type="ECO:0000313" key="1">
    <source>
        <dbReference type="EMBL" id="ABG53336.1"/>
    </source>
</evidence>
<dbReference type="EMBL" id="CP000393">
    <property type="protein sequence ID" value="ABG53336.1"/>
    <property type="molecule type" value="Genomic_DNA"/>
</dbReference>
<evidence type="ECO:0008006" key="2">
    <source>
        <dbReference type="Google" id="ProtNLM"/>
    </source>
</evidence>
<protein>
    <recommendedName>
        <fullName evidence="2">PEP-CTERM protein-sorting domain-containing protein</fullName>
    </recommendedName>
</protein>
<dbReference type="RefSeq" id="WP_011613662.1">
    <property type="nucleotide sequence ID" value="NC_008312.1"/>
</dbReference>
<dbReference type="eggNOG" id="COG3291">
    <property type="taxonomic scope" value="Bacteria"/>
</dbReference>
<name>Q10WN8_TRIEI</name>
<dbReference type="STRING" id="203124.Tery_4344"/>
<sequence length="321" mass="33785">MDMSKLLKKLSVIVAGTSFFSITGTTVAEAISIAPRNNEQDLASKILGSGITLMPGSVNYIGATGASGFFQNGIKSGIGIDEGIILSTGLAEHAVGPNNLSKRSTVNGLSGDPDLGALMPGVSTSDATILEFQFKTAGGNIFFNYVFASEEYNQYVGSAFNDVFGFFLNGKNIALIPNTSTPVAISTVNGGNPFGTNGSNPEFFNNNDGERFNISFDGFTDVFTAQAFGLDPGVHNIKLAIADGGDSSLDSAVFIQGKTFSTQTTKYVPEPSADPAVFIPENTFSDQPTNKLTKHVPEPSAMIGLLVTSLGSFFFKKVYKV</sequence>
<proteinExistence type="predicted"/>
<accession>Q10WN8</accession>
<dbReference type="AlphaFoldDB" id="Q10WN8"/>